<dbReference type="Proteomes" id="UP001528672">
    <property type="component" value="Unassembled WGS sequence"/>
</dbReference>
<gene>
    <name evidence="7" type="ORF">PSQ39_19470</name>
</gene>
<comment type="subcellular location">
    <subcellularLocation>
        <location evidence="1">Membrane</location>
        <topology evidence="1">Multi-pass membrane protein</topology>
    </subcellularLocation>
</comment>
<evidence type="ECO:0000256" key="4">
    <source>
        <dbReference type="ARBA" id="ARBA00023136"/>
    </source>
</evidence>
<keyword evidence="2" id="KW-0812">Transmembrane</keyword>
<evidence type="ECO:0000313" key="7">
    <source>
        <dbReference type="EMBL" id="MDD0816821.1"/>
    </source>
</evidence>
<organism evidence="7 8">
    <name type="scientific">Curvibacter microcysteis</name>
    <dbReference type="NCBI Taxonomy" id="3026419"/>
    <lineage>
        <taxon>Bacteria</taxon>
        <taxon>Pseudomonadati</taxon>
        <taxon>Pseudomonadota</taxon>
        <taxon>Betaproteobacteria</taxon>
        <taxon>Burkholderiales</taxon>
        <taxon>Comamonadaceae</taxon>
        <taxon>Curvibacter</taxon>
    </lineage>
</organism>
<dbReference type="RefSeq" id="WP_273928930.1">
    <property type="nucleotide sequence ID" value="NZ_JAQSIO010000010.1"/>
</dbReference>
<evidence type="ECO:0000256" key="5">
    <source>
        <dbReference type="SAM" id="SignalP"/>
    </source>
</evidence>
<reference evidence="7 8" key="1">
    <citation type="submission" date="2023-02" db="EMBL/GenBank/DDBJ databases">
        <title>Bacterial whole genome sequence for Curvibacter sp. HBC28.</title>
        <authorList>
            <person name="Le V."/>
            <person name="Ko S.-R."/>
            <person name="Ahn C.-Y."/>
            <person name="Oh H.-M."/>
        </authorList>
    </citation>
    <scope>NUCLEOTIDE SEQUENCE [LARGE SCALE GENOMIC DNA]</scope>
    <source>
        <strain evidence="7 8">HBC28</strain>
    </source>
</reference>
<evidence type="ECO:0000256" key="3">
    <source>
        <dbReference type="ARBA" id="ARBA00022989"/>
    </source>
</evidence>
<sequence>MASTPITRLNRRHWIALTACSALPAWAQLNDLGDAINTAGRQRMLSQRLSKAWLARVQQTGGAQAQQVMQRSIEVFERQLNELQAYAPSPSIRNTYAELDSAWLSFREQLLNAPASRSGAQALLQADGRVLALAHQGTQQLEALATRSAGRWVNLAGRQRMLSQRMAKFYFAAAWQVDVPTARQEIKLARQEFVTAAKALSQAPETTQRIAEELTLAEGQWVFFDAALQAEASSPKQLTEVFVSSENLLAVMDRVTRLYAALKT</sequence>
<keyword evidence="4" id="KW-0472">Membrane</keyword>
<evidence type="ECO:0000313" key="8">
    <source>
        <dbReference type="Proteomes" id="UP001528672"/>
    </source>
</evidence>
<protein>
    <submittedName>
        <fullName evidence="7">Type IV pili methyl-accepting chemotaxis transducer N-terminal domain-containing protein</fullName>
    </submittedName>
</protein>
<feature type="chain" id="PRO_5045171725" evidence="5">
    <location>
        <begin position="28"/>
        <end position="264"/>
    </location>
</feature>
<evidence type="ECO:0000256" key="2">
    <source>
        <dbReference type="ARBA" id="ARBA00022692"/>
    </source>
</evidence>
<comment type="caution">
    <text evidence="7">The sequence shown here is derived from an EMBL/GenBank/DDBJ whole genome shotgun (WGS) entry which is preliminary data.</text>
</comment>
<keyword evidence="8" id="KW-1185">Reference proteome</keyword>
<dbReference type="InterPro" id="IPR029095">
    <property type="entry name" value="NarX-like_N"/>
</dbReference>
<keyword evidence="5" id="KW-0732">Signal</keyword>
<evidence type="ECO:0000259" key="6">
    <source>
        <dbReference type="Pfam" id="PF13675"/>
    </source>
</evidence>
<keyword evidence="3" id="KW-1133">Transmembrane helix</keyword>
<evidence type="ECO:0000256" key="1">
    <source>
        <dbReference type="ARBA" id="ARBA00004141"/>
    </source>
</evidence>
<feature type="domain" description="NarX-like N-terminal" evidence="6">
    <location>
        <begin position="27"/>
        <end position="124"/>
    </location>
</feature>
<accession>A0ABT5MJR7</accession>
<dbReference type="Gene3D" id="1.20.120.960">
    <property type="entry name" value="Histidine kinase NarX, sensor domain"/>
    <property type="match status" value="1"/>
</dbReference>
<name>A0ABT5MJR7_9BURK</name>
<dbReference type="EMBL" id="JAQSIO010000010">
    <property type="protein sequence ID" value="MDD0816821.1"/>
    <property type="molecule type" value="Genomic_DNA"/>
</dbReference>
<feature type="signal peptide" evidence="5">
    <location>
        <begin position="1"/>
        <end position="27"/>
    </location>
</feature>
<proteinExistence type="predicted"/>
<dbReference type="InterPro" id="IPR042295">
    <property type="entry name" value="NarX-like_N_sf"/>
</dbReference>
<feature type="domain" description="NarX-like N-terminal" evidence="6">
    <location>
        <begin position="148"/>
        <end position="228"/>
    </location>
</feature>
<dbReference type="Pfam" id="PF13675">
    <property type="entry name" value="PilJ"/>
    <property type="match status" value="2"/>
</dbReference>